<evidence type="ECO:0000313" key="2">
    <source>
        <dbReference type="Proteomes" id="UP000663297"/>
    </source>
</evidence>
<proteinExistence type="predicted"/>
<dbReference type="Proteomes" id="UP000663297">
    <property type="component" value="Chromosome 4"/>
</dbReference>
<organism evidence="1 2">
    <name type="scientific">Fusarium culmorum</name>
    <dbReference type="NCBI Taxonomy" id="5516"/>
    <lineage>
        <taxon>Eukaryota</taxon>
        <taxon>Fungi</taxon>
        <taxon>Dikarya</taxon>
        <taxon>Ascomycota</taxon>
        <taxon>Pezizomycotina</taxon>
        <taxon>Sordariomycetes</taxon>
        <taxon>Hypocreomycetidae</taxon>
        <taxon>Hypocreales</taxon>
        <taxon>Nectriaceae</taxon>
        <taxon>Fusarium</taxon>
    </lineage>
</organism>
<name>A0A7S8DH86_FUSCU</name>
<dbReference type="AlphaFoldDB" id="A0A7S8DH86"/>
<evidence type="ECO:0000313" key="1">
    <source>
        <dbReference type="EMBL" id="QPC68452.1"/>
    </source>
</evidence>
<protein>
    <submittedName>
        <fullName evidence="1">Uncharacterized protein</fullName>
    </submittedName>
</protein>
<accession>A0A7S8DH86</accession>
<gene>
    <name evidence="1" type="ORF">HYE67_010683</name>
</gene>
<reference evidence="1" key="1">
    <citation type="submission" date="2020-11" db="EMBL/GenBank/DDBJ databases">
        <title>The chromosome-scale genome resource for two endophytic Fusarium species: F. culmorum and F. pseudograminearum.</title>
        <authorList>
            <person name="Yuan Z."/>
        </authorList>
    </citation>
    <scope>NUCLEOTIDE SEQUENCE</scope>
    <source>
        <strain evidence="1">Class2-1B</strain>
    </source>
</reference>
<sequence length="120" mass="13900">MDLVQIDYDEVEKDCQNVRPTRFNTTSLRGSLFIREMAIVIKLPSKQAKFLVAAFGSSIITDVSNRAYQEDTEDEILPHFLALHFHRRGCSCVWTDARSRMAVKLHQEDCFTHQTISFFD</sequence>
<dbReference type="EMBL" id="CP064750">
    <property type="protein sequence ID" value="QPC68452.1"/>
    <property type="molecule type" value="Genomic_DNA"/>
</dbReference>